<dbReference type="EMBL" id="JBIAMT010000002">
    <property type="protein sequence ID" value="MFF0496570.1"/>
    <property type="molecule type" value="Genomic_DNA"/>
</dbReference>
<evidence type="ECO:0000256" key="1">
    <source>
        <dbReference type="ARBA" id="ARBA00007789"/>
    </source>
</evidence>
<accession>A0ABW6NZS8</accession>
<gene>
    <name evidence="3" type="ORF">ACFYU5_09220</name>
</gene>
<sequence>MISLPDYSERSMRNHRAALRFSILDTAPIVQGSNAKTALLECIELAQFVDRLGYHRFWVPEHHGMRGVASAAPAVVIDRVASVTRHVRVGAGGVMTPNHSPIVIAEQFGTLEIFHPGRIDLGLGRALGGPREVVDRIRSPHERAAVPFAEQIRDLLGMFDPTTEGRVVAVPAQGSRPEIWMLGSSDYTARVAGVLGLPFVAAHHLEPGNAIAATRVYRQTFQPSPLCPGPRVMVSVSAIAADSDERAQWLSGSLRMKTARRKEGQPIRLPSPHTADHYGYAAGRDIADELDGVFVGAAATVLSQLHDLAEATDAEELLIKTDLYDPNDRRKSFELLAAGLAGTVGR</sequence>
<dbReference type="Proteomes" id="UP001601442">
    <property type="component" value="Unassembled WGS sequence"/>
</dbReference>
<name>A0ABW6NZS8_9NOCA</name>
<dbReference type="GO" id="GO:0016491">
    <property type="term" value="F:oxidoreductase activity"/>
    <property type="evidence" value="ECO:0007669"/>
    <property type="project" value="UniProtKB-KW"/>
</dbReference>
<keyword evidence="4" id="KW-1185">Reference proteome</keyword>
<protein>
    <submittedName>
        <fullName evidence="3">LLM class flavin-dependent oxidoreductase</fullName>
        <ecNumber evidence="3">1.-.-.-</ecNumber>
    </submittedName>
</protein>
<dbReference type="PANTHER" id="PTHR30137:SF6">
    <property type="entry name" value="LUCIFERASE-LIKE MONOOXYGENASE"/>
    <property type="match status" value="1"/>
</dbReference>
<comment type="similarity">
    <text evidence="1">To bacterial alkanal monooxygenase alpha and beta chains.</text>
</comment>
<dbReference type="InterPro" id="IPR036661">
    <property type="entry name" value="Luciferase-like_sf"/>
</dbReference>
<evidence type="ECO:0000313" key="3">
    <source>
        <dbReference type="EMBL" id="MFF0496570.1"/>
    </source>
</evidence>
<dbReference type="EC" id="1.-.-.-" evidence="3"/>
<dbReference type="Pfam" id="PF00296">
    <property type="entry name" value="Bac_luciferase"/>
    <property type="match status" value="1"/>
</dbReference>
<dbReference type="RefSeq" id="WP_387392074.1">
    <property type="nucleotide sequence ID" value="NZ_JBIAMT010000002.1"/>
</dbReference>
<dbReference type="InterPro" id="IPR050766">
    <property type="entry name" value="Bact_Lucif_Oxidored"/>
</dbReference>
<proteinExistence type="predicted"/>
<evidence type="ECO:0000259" key="2">
    <source>
        <dbReference type="Pfam" id="PF00296"/>
    </source>
</evidence>
<dbReference type="NCBIfam" id="TIGR03558">
    <property type="entry name" value="oxido_grp_1"/>
    <property type="match status" value="1"/>
</dbReference>
<organism evidence="3 4">
    <name type="scientific">Nocardia aobensis</name>
    <dbReference type="NCBI Taxonomy" id="257277"/>
    <lineage>
        <taxon>Bacteria</taxon>
        <taxon>Bacillati</taxon>
        <taxon>Actinomycetota</taxon>
        <taxon>Actinomycetes</taxon>
        <taxon>Mycobacteriales</taxon>
        <taxon>Nocardiaceae</taxon>
        <taxon>Nocardia</taxon>
    </lineage>
</organism>
<dbReference type="InterPro" id="IPR011251">
    <property type="entry name" value="Luciferase-like_dom"/>
</dbReference>
<dbReference type="PANTHER" id="PTHR30137">
    <property type="entry name" value="LUCIFERASE-LIKE MONOOXYGENASE"/>
    <property type="match status" value="1"/>
</dbReference>
<feature type="domain" description="Luciferase-like" evidence="2">
    <location>
        <begin position="20"/>
        <end position="310"/>
    </location>
</feature>
<comment type="caution">
    <text evidence="3">The sequence shown here is derived from an EMBL/GenBank/DDBJ whole genome shotgun (WGS) entry which is preliminary data.</text>
</comment>
<reference evidence="3 4" key="1">
    <citation type="submission" date="2024-10" db="EMBL/GenBank/DDBJ databases">
        <title>The Natural Products Discovery Center: Release of the First 8490 Sequenced Strains for Exploring Actinobacteria Biosynthetic Diversity.</title>
        <authorList>
            <person name="Kalkreuter E."/>
            <person name="Kautsar S.A."/>
            <person name="Yang D."/>
            <person name="Bader C.D."/>
            <person name="Teijaro C.N."/>
            <person name="Fluegel L."/>
            <person name="Davis C.M."/>
            <person name="Simpson J.R."/>
            <person name="Lauterbach L."/>
            <person name="Steele A.D."/>
            <person name="Gui C."/>
            <person name="Meng S."/>
            <person name="Li G."/>
            <person name="Viehrig K."/>
            <person name="Ye F."/>
            <person name="Su P."/>
            <person name="Kiefer A.F."/>
            <person name="Nichols A."/>
            <person name="Cepeda A.J."/>
            <person name="Yan W."/>
            <person name="Fan B."/>
            <person name="Jiang Y."/>
            <person name="Adhikari A."/>
            <person name="Zheng C.-J."/>
            <person name="Schuster L."/>
            <person name="Cowan T.M."/>
            <person name="Smanski M.J."/>
            <person name="Chevrette M.G."/>
            <person name="De Carvalho L.P.S."/>
            <person name="Shen B."/>
        </authorList>
    </citation>
    <scope>NUCLEOTIDE SEQUENCE [LARGE SCALE GENOMIC DNA]</scope>
    <source>
        <strain evidence="3 4">NPDC004119</strain>
    </source>
</reference>
<keyword evidence="3" id="KW-0560">Oxidoreductase</keyword>
<evidence type="ECO:0000313" key="4">
    <source>
        <dbReference type="Proteomes" id="UP001601442"/>
    </source>
</evidence>
<dbReference type="SUPFAM" id="SSF51679">
    <property type="entry name" value="Bacterial luciferase-like"/>
    <property type="match status" value="1"/>
</dbReference>
<dbReference type="InterPro" id="IPR019949">
    <property type="entry name" value="CmoO-like"/>
</dbReference>
<dbReference type="Gene3D" id="3.20.20.30">
    <property type="entry name" value="Luciferase-like domain"/>
    <property type="match status" value="1"/>
</dbReference>